<name>A0A9W9MN91_9EURO</name>
<evidence type="ECO:0000313" key="3">
    <source>
        <dbReference type="Proteomes" id="UP001150904"/>
    </source>
</evidence>
<keyword evidence="3" id="KW-1185">Reference proteome</keyword>
<accession>A0A9W9MN91</accession>
<comment type="caution">
    <text evidence="2">The sequence shown here is derived from an EMBL/GenBank/DDBJ whole genome shotgun (WGS) entry which is preliminary data.</text>
</comment>
<dbReference type="AlphaFoldDB" id="A0A9W9MN91"/>
<reference evidence="2" key="2">
    <citation type="journal article" date="2023" name="IMA Fungus">
        <title>Comparative genomic study of the Penicillium genus elucidates a diverse pangenome and 15 lateral gene transfer events.</title>
        <authorList>
            <person name="Petersen C."/>
            <person name="Sorensen T."/>
            <person name="Nielsen M.R."/>
            <person name="Sondergaard T.E."/>
            <person name="Sorensen J.L."/>
            <person name="Fitzpatrick D.A."/>
            <person name="Frisvad J.C."/>
            <person name="Nielsen K.L."/>
        </authorList>
    </citation>
    <scope>NUCLEOTIDE SEQUENCE</scope>
    <source>
        <strain evidence="2">IBT 15544</strain>
    </source>
</reference>
<dbReference type="RefSeq" id="XP_058308834.1">
    <property type="nucleotide sequence ID" value="XM_058452296.1"/>
</dbReference>
<gene>
    <name evidence="2" type="ORF">N7498_005234</name>
</gene>
<feature type="region of interest" description="Disordered" evidence="1">
    <location>
        <begin position="1"/>
        <end position="22"/>
    </location>
</feature>
<evidence type="ECO:0000313" key="2">
    <source>
        <dbReference type="EMBL" id="KAJ5204355.1"/>
    </source>
</evidence>
<proteinExistence type="predicted"/>
<organism evidence="2 3">
    <name type="scientific">Penicillium cinerascens</name>
    <dbReference type="NCBI Taxonomy" id="70096"/>
    <lineage>
        <taxon>Eukaryota</taxon>
        <taxon>Fungi</taxon>
        <taxon>Dikarya</taxon>
        <taxon>Ascomycota</taxon>
        <taxon>Pezizomycotina</taxon>
        <taxon>Eurotiomycetes</taxon>
        <taxon>Eurotiomycetidae</taxon>
        <taxon>Eurotiales</taxon>
        <taxon>Aspergillaceae</taxon>
        <taxon>Penicillium</taxon>
    </lineage>
</organism>
<dbReference type="Proteomes" id="UP001150904">
    <property type="component" value="Unassembled WGS sequence"/>
</dbReference>
<evidence type="ECO:0000256" key="1">
    <source>
        <dbReference type="SAM" id="MobiDB-lite"/>
    </source>
</evidence>
<sequence length="309" mass="35569">MSKSLKRPAEKDPNETSLSEPDIKKIRTAIALPVRYLGEGVSGSGKNISWSVLQWTSEENRSRRKWPRQKDPIRNIEDVPAEWNWDPNDPDLDPCDIDANIKRCEERIEDGILPQLFEIRLSTYKMLRAHRDKLIASEKTGLGLDVVKRLDSLKVIEKDLVANGDTWESLRNVRAIIKAYRSGELKWSRDGKATYWSHGKQICEPRIWDYDDIIKVNREHKGSKGFWVEGIRFEVRVPPRMPGNKGPFWKGWKADFFDDTGSDTATIFEDDLEEIMSLVPERIDVPFIGDYQSQSIGGIVTNRNAVMQI</sequence>
<dbReference type="GeneID" id="83179597"/>
<reference evidence="2" key="1">
    <citation type="submission" date="2022-12" db="EMBL/GenBank/DDBJ databases">
        <authorList>
            <person name="Petersen C."/>
        </authorList>
    </citation>
    <scope>NUCLEOTIDE SEQUENCE</scope>
    <source>
        <strain evidence="2">IBT 15544</strain>
    </source>
</reference>
<protein>
    <submittedName>
        <fullName evidence="2">Uncharacterized protein</fullName>
    </submittedName>
</protein>
<dbReference type="OrthoDB" id="4363173at2759"/>
<dbReference type="EMBL" id="JAPQKR010000012">
    <property type="protein sequence ID" value="KAJ5204355.1"/>
    <property type="molecule type" value="Genomic_DNA"/>
</dbReference>